<evidence type="ECO:0000313" key="4">
    <source>
        <dbReference type="EMBL" id="TDE10591.1"/>
    </source>
</evidence>
<dbReference type="GO" id="GO:0030170">
    <property type="term" value="F:pyridoxal phosphate binding"/>
    <property type="evidence" value="ECO:0007669"/>
    <property type="project" value="TreeGrafter"/>
</dbReference>
<keyword evidence="2 3" id="KW-0663">Pyridoxal phosphate</keyword>
<dbReference type="GO" id="GO:0008483">
    <property type="term" value="F:transaminase activity"/>
    <property type="evidence" value="ECO:0007669"/>
    <property type="project" value="UniProtKB-KW"/>
</dbReference>
<comment type="caution">
    <text evidence="4">The sequence shown here is derived from an EMBL/GenBank/DDBJ whole genome shotgun (WGS) entry which is preliminary data.</text>
</comment>
<evidence type="ECO:0000256" key="2">
    <source>
        <dbReference type="PIRSR" id="PIRSR000390-2"/>
    </source>
</evidence>
<dbReference type="PIRSF" id="PIRSF000390">
    <property type="entry name" value="PLP_StrS"/>
    <property type="match status" value="1"/>
</dbReference>
<keyword evidence="4" id="KW-0808">Transferase</keyword>
<dbReference type="InterPro" id="IPR000653">
    <property type="entry name" value="DegT/StrS_aminotransferase"/>
</dbReference>
<keyword evidence="5" id="KW-1185">Reference proteome</keyword>
<name>A0A4R5DFC8_9ACTN</name>
<gene>
    <name evidence="4" type="ORF">E1269_10940</name>
</gene>
<evidence type="ECO:0000313" key="5">
    <source>
        <dbReference type="Proteomes" id="UP000294739"/>
    </source>
</evidence>
<evidence type="ECO:0000256" key="1">
    <source>
        <dbReference type="PIRSR" id="PIRSR000390-1"/>
    </source>
</evidence>
<dbReference type="AlphaFoldDB" id="A0A4R5DFC8"/>
<dbReference type="InterPro" id="IPR015421">
    <property type="entry name" value="PyrdxlP-dep_Trfase_major"/>
</dbReference>
<proteinExistence type="inferred from homology"/>
<dbReference type="GO" id="GO:0000271">
    <property type="term" value="P:polysaccharide biosynthetic process"/>
    <property type="evidence" value="ECO:0007669"/>
    <property type="project" value="TreeGrafter"/>
</dbReference>
<keyword evidence="4" id="KW-0032">Aminotransferase</keyword>
<sequence>MIPLAEPSLDGNEARYLAECVESGYVSSVGPFVDRFEAEFASTVGAEHAVACASGTAALHVALRLAGAGPSALVAVSDFTFIASANAAAYAGADVLLVDSEPETWCMNTELLYDEVIRRATVGERLPDAVEVVHVLGHPAAMEPLLELRRRFGVRIVEDAAEALGASWRTGPLTGRQVGTVGDLGCYSFNGNKIITTGGGGMIVTDDAQLAAAAKHLTTQAKVPGAHYVHDTVGYNYRLTNLAAAVGLAQLERLPELLLAKRGIAARYRTALSGSPVSLPPAAAWAQPSHWLSSVLLDPGGPALDTVVAVLAGDGVQARPLWPPLHRQQPYRSAERLGGAVAEDLYRRGLSLPSSPGLSAADQQRVTTALATALGAVPVGWSAR</sequence>
<dbReference type="CDD" id="cd00616">
    <property type="entry name" value="AHBA_syn"/>
    <property type="match status" value="1"/>
</dbReference>
<dbReference type="InterPro" id="IPR015422">
    <property type="entry name" value="PyrdxlP-dep_Trfase_small"/>
</dbReference>
<dbReference type="EMBL" id="SMKZ01000013">
    <property type="protein sequence ID" value="TDE10591.1"/>
    <property type="molecule type" value="Genomic_DNA"/>
</dbReference>
<evidence type="ECO:0000256" key="3">
    <source>
        <dbReference type="RuleBase" id="RU004508"/>
    </source>
</evidence>
<comment type="similarity">
    <text evidence="3">Belongs to the DegT/DnrJ/EryC1 family.</text>
</comment>
<dbReference type="PANTHER" id="PTHR30244">
    <property type="entry name" value="TRANSAMINASE"/>
    <property type="match status" value="1"/>
</dbReference>
<dbReference type="InParanoid" id="A0A4R5DFC8"/>
<organism evidence="4 5">
    <name type="scientific">Jiangella asiatica</name>
    <dbReference type="NCBI Taxonomy" id="2530372"/>
    <lineage>
        <taxon>Bacteria</taxon>
        <taxon>Bacillati</taxon>
        <taxon>Actinomycetota</taxon>
        <taxon>Actinomycetes</taxon>
        <taxon>Jiangellales</taxon>
        <taxon>Jiangellaceae</taxon>
        <taxon>Jiangella</taxon>
    </lineage>
</organism>
<dbReference type="Gene3D" id="3.40.640.10">
    <property type="entry name" value="Type I PLP-dependent aspartate aminotransferase-like (Major domain)"/>
    <property type="match status" value="1"/>
</dbReference>
<dbReference type="Gene3D" id="3.90.1150.10">
    <property type="entry name" value="Aspartate Aminotransferase, domain 1"/>
    <property type="match status" value="1"/>
</dbReference>
<accession>A0A4R5DFC8</accession>
<feature type="modified residue" description="N6-(pyridoxal phosphate)lysine" evidence="2">
    <location>
        <position position="193"/>
    </location>
</feature>
<dbReference type="Pfam" id="PF01041">
    <property type="entry name" value="DegT_DnrJ_EryC1"/>
    <property type="match status" value="1"/>
</dbReference>
<dbReference type="OrthoDB" id="9804264at2"/>
<dbReference type="InterPro" id="IPR015424">
    <property type="entry name" value="PyrdxlP-dep_Trfase"/>
</dbReference>
<dbReference type="Proteomes" id="UP000294739">
    <property type="component" value="Unassembled WGS sequence"/>
</dbReference>
<protein>
    <submittedName>
        <fullName evidence="4">DegT/DnrJ/EryC1/StrS aminotransferase</fullName>
    </submittedName>
</protein>
<feature type="active site" description="Proton acceptor" evidence="1">
    <location>
        <position position="193"/>
    </location>
</feature>
<dbReference type="PANTHER" id="PTHR30244:SF30">
    <property type="entry name" value="BLR5990 PROTEIN"/>
    <property type="match status" value="1"/>
</dbReference>
<dbReference type="SUPFAM" id="SSF53383">
    <property type="entry name" value="PLP-dependent transferases"/>
    <property type="match status" value="1"/>
</dbReference>
<dbReference type="RefSeq" id="WP_131894305.1">
    <property type="nucleotide sequence ID" value="NZ_SMKZ01000013.1"/>
</dbReference>
<reference evidence="4 5" key="1">
    <citation type="submission" date="2019-03" db="EMBL/GenBank/DDBJ databases">
        <title>Draft genome sequences of novel Actinobacteria.</title>
        <authorList>
            <person name="Sahin N."/>
            <person name="Ay H."/>
            <person name="Saygin H."/>
        </authorList>
    </citation>
    <scope>NUCLEOTIDE SEQUENCE [LARGE SCALE GENOMIC DNA]</scope>
    <source>
        <strain evidence="4 5">5K138</strain>
    </source>
</reference>